<comment type="caution">
    <text evidence="13">The sequence shown here is derived from an EMBL/GenBank/DDBJ whole genome shotgun (WGS) entry which is preliminary data.</text>
</comment>
<evidence type="ECO:0000256" key="12">
    <source>
        <dbReference type="SAM" id="Phobius"/>
    </source>
</evidence>
<name>A0ABV3QDU2_9GAMM</name>
<dbReference type="Proteomes" id="UP001556220">
    <property type="component" value="Unassembled WGS sequence"/>
</dbReference>
<evidence type="ECO:0000256" key="10">
    <source>
        <dbReference type="ARBA" id="ARBA00042373"/>
    </source>
</evidence>
<comment type="function">
    <text evidence="9">Glucanases play a role in cell expansion during growth, in cell-cell fusion during mating, and in spore release during sporulation. This enzyme may be involved in beta-glucan degradation. Active on laminarin and lichenan.</text>
</comment>
<feature type="transmembrane region" description="Helical" evidence="12">
    <location>
        <begin position="356"/>
        <end position="374"/>
    </location>
</feature>
<keyword evidence="3 13" id="KW-0378">Hydrolase</keyword>
<evidence type="ECO:0000256" key="7">
    <source>
        <dbReference type="ARBA" id="ARBA00023316"/>
    </source>
</evidence>
<dbReference type="GO" id="GO:0016787">
    <property type="term" value="F:hydrolase activity"/>
    <property type="evidence" value="ECO:0007669"/>
    <property type="project" value="UniProtKB-KW"/>
</dbReference>
<dbReference type="RefSeq" id="WP_367854056.1">
    <property type="nucleotide sequence ID" value="NZ_JBFOHK010000002.1"/>
</dbReference>
<evidence type="ECO:0000256" key="8">
    <source>
        <dbReference type="ARBA" id="ARBA00023326"/>
    </source>
</evidence>
<dbReference type="Gene3D" id="3.20.20.80">
    <property type="entry name" value="Glycosidases"/>
    <property type="match status" value="1"/>
</dbReference>
<evidence type="ECO:0000256" key="1">
    <source>
        <dbReference type="ARBA" id="ARBA00004236"/>
    </source>
</evidence>
<keyword evidence="12" id="KW-0812">Transmembrane</keyword>
<evidence type="ECO:0000256" key="9">
    <source>
        <dbReference type="ARBA" id="ARBA00037649"/>
    </source>
</evidence>
<feature type="transmembrane region" description="Helical" evidence="12">
    <location>
        <begin position="478"/>
        <end position="496"/>
    </location>
</feature>
<feature type="transmembrane region" description="Helical" evidence="12">
    <location>
        <begin position="426"/>
        <end position="442"/>
    </location>
</feature>
<keyword evidence="6" id="KW-0119">Carbohydrate metabolism</keyword>
<dbReference type="PANTHER" id="PTHR16631:SF17">
    <property type="entry name" value="GLUCAN ENDO-1,3-BETA-GLUCOSIDASE BTGC"/>
    <property type="match status" value="1"/>
</dbReference>
<proteinExistence type="predicted"/>
<keyword evidence="7" id="KW-0961">Cell wall biogenesis/degradation</keyword>
<dbReference type="PANTHER" id="PTHR16631">
    <property type="entry name" value="GLUCAN 1,3-BETA-GLUCOSIDASE"/>
    <property type="match status" value="1"/>
</dbReference>
<keyword evidence="8" id="KW-0624">Polysaccharide degradation</keyword>
<keyword evidence="12" id="KW-1133">Transmembrane helix</keyword>
<dbReference type="InterPro" id="IPR050732">
    <property type="entry name" value="Beta-glucan_modifiers"/>
</dbReference>
<comment type="subcellular location">
    <subcellularLocation>
        <location evidence="1">Cell membrane</location>
    </subcellularLocation>
</comment>
<keyword evidence="5" id="KW-0325">Glycoprotein</keyword>
<evidence type="ECO:0000313" key="13">
    <source>
        <dbReference type="EMBL" id="MEW9571994.1"/>
    </source>
</evidence>
<feature type="transmembrane region" description="Helical" evidence="12">
    <location>
        <begin position="325"/>
        <end position="344"/>
    </location>
</feature>
<gene>
    <name evidence="13" type="ORF">ABQJ54_09525</name>
</gene>
<feature type="transmembrane region" description="Helical" evidence="12">
    <location>
        <begin position="386"/>
        <end position="405"/>
    </location>
</feature>
<organism evidence="13 14">
    <name type="scientific">Rhodanobacter lycopersici</name>
    <dbReference type="NCBI Taxonomy" id="3162487"/>
    <lineage>
        <taxon>Bacteria</taxon>
        <taxon>Pseudomonadati</taxon>
        <taxon>Pseudomonadota</taxon>
        <taxon>Gammaproteobacteria</taxon>
        <taxon>Lysobacterales</taxon>
        <taxon>Rhodanobacteraceae</taxon>
        <taxon>Rhodanobacter</taxon>
    </lineage>
</organism>
<reference evidence="13 14" key="1">
    <citation type="submission" date="2024-06" db="EMBL/GenBank/DDBJ databases">
        <authorList>
            <person name="Woo H."/>
        </authorList>
    </citation>
    <scope>NUCLEOTIDE SEQUENCE [LARGE SCALE GENOMIC DNA]</scope>
    <source>
        <strain evidence="13 14">Si-c</strain>
    </source>
</reference>
<evidence type="ECO:0000256" key="11">
    <source>
        <dbReference type="ARBA" id="ARBA00043078"/>
    </source>
</evidence>
<evidence type="ECO:0000313" key="14">
    <source>
        <dbReference type="Proteomes" id="UP001556220"/>
    </source>
</evidence>
<sequence>MSFSPSSRGRRLVAWLALVLLACAGAAWWWASGRPVNLPDAPSARIACVSYAPFREPGETPLDPHAFVSPGRIDADLRALSARFDCVRTYSQGQGLSAVPGIAARYHMQVLMGIWLGRDPKANAEQVALGIATARKYPAVLRGVIVGNEVLLRGELSSGQIAGYLAEVRAALPASIPVSYADVWEYWLRHPELARSVDFVTVHILPYWEDQPVPPERAIQHVENVYAKVRQAFPGKRVMIGETGWPSEGRPRRGASASVVNEARYLREFLRYAASVDMPYNVIETFDQPWKRAQEGTVGGYWGIFDAQARPKFAMQGPVVEVPRWWLGWLAGVAGAALFVLAGLRRRRWQRGRGWLALGLAGFASGAALAWQWRQMAYACRDVREWTLSLVAFLAALFTALRLAGWLAGRLAGAPYKPAPAGRLRFAWLFVLALYGLLMVFDGRYRDFPLGLFELPCAGYALVAWLDERMRAPSREALFLATWLPVLATVVVALELGENPVTWLWLLLNLLIAVPVFAAWRRTRFAPICTSTMLDEIH</sequence>
<dbReference type="InterPro" id="IPR017853">
    <property type="entry name" value="GH"/>
</dbReference>
<keyword evidence="4 12" id="KW-0472">Membrane</keyword>
<keyword evidence="14" id="KW-1185">Reference proteome</keyword>
<evidence type="ECO:0000256" key="5">
    <source>
        <dbReference type="ARBA" id="ARBA00023180"/>
    </source>
</evidence>
<feature type="transmembrane region" description="Helical" evidence="12">
    <location>
        <begin position="448"/>
        <end position="466"/>
    </location>
</feature>
<evidence type="ECO:0000256" key="3">
    <source>
        <dbReference type="ARBA" id="ARBA00022801"/>
    </source>
</evidence>
<protein>
    <recommendedName>
        <fullName evidence="11">Endo-1,3-beta-glucanase btgC</fullName>
    </recommendedName>
    <alternativeName>
        <fullName evidence="10">Laminarinase btgC</fullName>
    </alternativeName>
</protein>
<accession>A0ABV3QDU2</accession>
<feature type="transmembrane region" description="Helical" evidence="12">
    <location>
        <begin position="502"/>
        <end position="520"/>
    </location>
</feature>
<dbReference type="EMBL" id="JBFOHK010000002">
    <property type="protein sequence ID" value="MEW9571994.1"/>
    <property type="molecule type" value="Genomic_DNA"/>
</dbReference>
<evidence type="ECO:0000256" key="6">
    <source>
        <dbReference type="ARBA" id="ARBA00023277"/>
    </source>
</evidence>
<evidence type="ECO:0000256" key="4">
    <source>
        <dbReference type="ARBA" id="ARBA00023136"/>
    </source>
</evidence>
<keyword evidence="2" id="KW-1003">Cell membrane</keyword>
<evidence type="ECO:0000256" key="2">
    <source>
        <dbReference type="ARBA" id="ARBA00022475"/>
    </source>
</evidence>
<dbReference type="SUPFAM" id="SSF51445">
    <property type="entry name" value="(Trans)glycosidases"/>
    <property type="match status" value="1"/>
</dbReference>